<dbReference type="GO" id="GO:1990966">
    <property type="term" value="P:ATP generation from poly-ADP-D-ribose"/>
    <property type="evidence" value="ECO:0007669"/>
    <property type="project" value="TreeGrafter"/>
</dbReference>
<evidence type="ECO:0000313" key="9">
    <source>
        <dbReference type="Proteomes" id="UP000440578"/>
    </source>
</evidence>
<name>A0A6A4WMB1_AMPAM</name>
<dbReference type="PANTHER" id="PTHR12837">
    <property type="entry name" value="POLY ADP-RIBOSE GLYCOHYDROLASE"/>
    <property type="match status" value="1"/>
</dbReference>
<dbReference type="AlphaFoldDB" id="A0A6A4WMB1"/>
<dbReference type="GO" id="GO:0005975">
    <property type="term" value="P:carbohydrate metabolic process"/>
    <property type="evidence" value="ECO:0007669"/>
    <property type="project" value="InterPro"/>
</dbReference>
<comment type="caution">
    <text evidence="8">The sequence shown here is derived from an EMBL/GenBank/DDBJ whole genome shotgun (WGS) entry which is preliminary data.</text>
</comment>
<evidence type="ECO:0000259" key="7">
    <source>
        <dbReference type="Pfam" id="PF20811"/>
    </source>
</evidence>
<dbReference type="InterPro" id="IPR048362">
    <property type="entry name" value="PARG_helical"/>
</dbReference>
<dbReference type="PANTHER" id="PTHR12837:SF15">
    <property type="entry name" value="POLY(ADP-RIBOSE) GLYCOHYDROLASE"/>
    <property type="match status" value="1"/>
</dbReference>
<evidence type="ECO:0000256" key="2">
    <source>
        <dbReference type="ARBA" id="ARBA00012255"/>
    </source>
</evidence>
<dbReference type="EC" id="3.2.1.143" evidence="2"/>
<dbReference type="GO" id="GO:0004649">
    <property type="term" value="F:poly(ADP-ribose) glycohydrolase activity"/>
    <property type="evidence" value="ECO:0007669"/>
    <property type="project" value="UniProtKB-EC"/>
</dbReference>
<evidence type="ECO:0000256" key="5">
    <source>
        <dbReference type="PIRSR" id="PIRSR607724-2"/>
    </source>
</evidence>
<dbReference type="GO" id="GO:0009225">
    <property type="term" value="P:nucleotide-sugar metabolic process"/>
    <property type="evidence" value="ECO:0007669"/>
    <property type="project" value="TreeGrafter"/>
</dbReference>
<evidence type="ECO:0000256" key="4">
    <source>
        <dbReference type="PIRSR" id="PIRSR607724-1"/>
    </source>
</evidence>
<feature type="active site" evidence="4">
    <location>
        <position position="133"/>
    </location>
</feature>
<feature type="active site" evidence="4">
    <location>
        <position position="114"/>
    </location>
</feature>
<evidence type="ECO:0000256" key="3">
    <source>
        <dbReference type="ARBA" id="ARBA00022801"/>
    </source>
</evidence>
<protein>
    <recommendedName>
        <fullName evidence="2">poly(ADP-ribose) glycohydrolase</fullName>
        <ecNumber evidence="2">3.2.1.143</ecNumber>
    </recommendedName>
</protein>
<keyword evidence="3 8" id="KW-0378">Hydrolase</keyword>
<dbReference type="Pfam" id="PF05028">
    <property type="entry name" value="PARG_cat_C"/>
    <property type="match status" value="1"/>
</dbReference>
<dbReference type="Proteomes" id="UP000440578">
    <property type="component" value="Unassembled WGS sequence"/>
</dbReference>
<dbReference type="OrthoDB" id="1937899at2759"/>
<dbReference type="GO" id="GO:0005737">
    <property type="term" value="C:cytoplasm"/>
    <property type="evidence" value="ECO:0007669"/>
    <property type="project" value="TreeGrafter"/>
</dbReference>
<dbReference type="Pfam" id="PF20811">
    <property type="entry name" value="PARG_cat_N"/>
    <property type="match status" value="1"/>
</dbReference>
<evidence type="ECO:0000313" key="8">
    <source>
        <dbReference type="EMBL" id="KAF0304924.1"/>
    </source>
</evidence>
<feature type="domain" description="PARG helical" evidence="7">
    <location>
        <begin position="10"/>
        <end position="72"/>
    </location>
</feature>
<feature type="domain" description="PARG catalytic Macro" evidence="6">
    <location>
        <begin position="84"/>
        <end position="208"/>
    </location>
</feature>
<proteinExistence type="inferred from homology"/>
<sequence length="211" mass="23496">MRCWPTRSGHHLFTVTVPQLCRLALRLPELLPAPLPLLARHRSHSVSLSQLQVASLLANAFLCTFPRRNSARRVRRFLSPAELPDWSASEARLPALSCHSEGLIEDQLGSLQVDFANKFVGGGVLGDGCVQEEIRFLINPELIVARLFTEVLDATECLVVTGCERFSQFEGYADTFKWTAKATDPSPLDEFGRRSTQVVALDAVHFTQRPL</sequence>
<feature type="active site" evidence="4">
    <location>
        <position position="132"/>
    </location>
</feature>
<dbReference type="InterPro" id="IPR007724">
    <property type="entry name" value="Poly_GlycHdrlase"/>
</dbReference>
<feature type="binding site" evidence="5">
    <location>
        <position position="117"/>
    </location>
    <ligand>
        <name>substrate</name>
    </ligand>
</feature>
<keyword evidence="9" id="KW-1185">Reference proteome</keyword>
<dbReference type="GO" id="GO:0005634">
    <property type="term" value="C:nucleus"/>
    <property type="evidence" value="ECO:0007669"/>
    <property type="project" value="TreeGrafter"/>
</dbReference>
<feature type="binding site" evidence="5">
    <location>
        <position position="131"/>
    </location>
    <ligand>
        <name>substrate</name>
    </ligand>
</feature>
<dbReference type="InterPro" id="IPR046372">
    <property type="entry name" value="PARG_cat_C"/>
</dbReference>
<organism evidence="8 9">
    <name type="scientific">Amphibalanus amphitrite</name>
    <name type="common">Striped barnacle</name>
    <name type="synonym">Balanus amphitrite</name>
    <dbReference type="NCBI Taxonomy" id="1232801"/>
    <lineage>
        <taxon>Eukaryota</taxon>
        <taxon>Metazoa</taxon>
        <taxon>Ecdysozoa</taxon>
        <taxon>Arthropoda</taxon>
        <taxon>Crustacea</taxon>
        <taxon>Multicrustacea</taxon>
        <taxon>Cirripedia</taxon>
        <taxon>Thoracica</taxon>
        <taxon>Thoracicalcarea</taxon>
        <taxon>Balanomorpha</taxon>
        <taxon>Balanoidea</taxon>
        <taxon>Balanidae</taxon>
        <taxon>Amphibalaninae</taxon>
        <taxon>Amphibalanus</taxon>
    </lineage>
</organism>
<evidence type="ECO:0000256" key="1">
    <source>
        <dbReference type="ARBA" id="ARBA00009545"/>
    </source>
</evidence>
<gene>
    <name evidence="8" type="primary">Parg</name>
    <name evidence="8" type="ORF">FJT64_023319</name>
</gene>
<dbReference type="EMBL" id="VIIS01000795">
    <property type="protein sequence ID" value="KAF0304924.1"/>
    <property type="molecule type" value="Genomic_DNA"/>
</dbReference>
<feature type="binding site" evidence="5">
    <location>
        <position position="172"/>
    </location>
    <ligand>
        <name>substrate</name>
    </ligand>
</feature>
<accession>A0A6A4WMB1</accession>
<reference evidence="8 9" key="1">
    <citation type="submission" date="2019-07" db="EMBL/GenBank/DDBJ databases">
        <title>Draft genome assembly of a fouling barnacle, Amphibalanus amphitrite (Darwin, 1854): The first reference genome for Thecostraca.</title>
        <authorList>
            <person name="Kim W."/>
        </authorList>
    </citation>
    <scope>NUCLEOTIDE SEQUENCE [LARGE SCALE GENOMIC DNA]</scope>
    <source>
        <strain evidence="8">SNU_AA5</strain>
        <tissue evidence="8">Soma without cirri and trophi</tissue>
    </source>
</reference>
<comment type="similarity">
    <text evidence="1">Belongs to the poly(ADP-ribose) glycohydrolase family.</text>
</comment>
<evidence type="ECO:0000259" key="6">
    <source>
        <dbReference type="Pfam" id="PF05028"/>
    </source>
</evidence>
<dbReference type="GO" id="GO:0006282">
    <property type="term" value="P:regulation of DNA repair"/>
    <property type="evidence" value="ECO:0007669"/>
    <property type="project" value="InterPro"/>
</dbReference>